<protein>
    <submittedName>
        <fullName evidence="1">Uncharacterized protein</fullName>
    </submittedName>
</protein>
<sequence>MEVKIWRVPTPVPPSEHSLKYSLVYIVNGERMIGYDNERGKGDHRHYGLREESYRFTSPEQLITDFLADVKAAGGDV</sequence>
<dbReference type="EMBL" id="JAENHM010000044">
    <property type="protein sequence ID" value="MBK1838617.1"/>
    <property type="molecule type" value="Genomic_DNA"/>
</dbReference>
<keyword evidence="2" id="KW-1185">Reference proteome</keyword>
<evidence type="ECO:0000313" key="1">
    <source>
        <dbReference type="EMBL" id="MBK1838617.1"/>
    </source>
</evidence>
<dbReference type="Pfam" id="PF20126">
    <property type="entry name" value="TumE"/>
    <property type="match status" value="1"/>
</dbReference>
<dbReference type="InterPro" id="IPR045397">
    <property type="entry name" value="TumE-like"/>
</dbReference>
<accession>A0ABS1F5D5</accession>
<proteinExistence type="predicted"/>
<comment type="caution">
    <text evidence="1">The sequence shown here is derived from an EMBL/GenBank/DDBJ whole genome shotgun (WGS) entry which is preliminary data.</text>
</comment>
<name>A0ABS1F5D5_9PROT</name>
<dbReference type="Proteomes" id="UP000652760">
    <property type="component" value="Unassembled WGS sequence"/>
</dbReference>
<organism evidence="1 2">
    <name type="scientific">Azospirillum endophyticum</name>
    <dbReference type="NCBI Taxonomy" id="2800326"/>
    <lineage>
        <taxon>Bacteria</taxon>
        <taxon>Pseudomonadati</taxon>
        <taxon>Pseudomonadota</taxon>
        <taxon>Alphaproteobacteria</taxon>
        <taxon>Rhodospirillales</taxon>
        <taxon>Azospirillaceae</taxon>
        <taxon>Azospirillum</taxon>
    </lineage>
</organism>
<gene>
    <name evidence="1" type="ORF">JHL17_14455</name>
</gene>
<evidence type="ECO:0000313" key="2">
    <source>
        <dbReference type="Proteomes" id="UP000652760"/>
    </source>
</evidence>
<reference evidence="2" key="1">
    <citation type="submission" date="2021-01" db="EMBL/GenBank/DDBJ databases">
        <title>Genome public.</title>
        <authorList>
            <person name="Liu C."/>
            <person name="Sun Q."/>
        </authorList>
    </citation>
    <scope>NUCLEOTIDE SEQUENCE [LARGE SCALE GENOMIC DNA]</scope>
    <source>
        <strain evidence="2">YIM B02556</strain>
    </source>
</reference>